<evidence type="ECO:0000256" key="9">
    <source>
        <dbReference type="SAM" id="MobiDB-lite"/>
    </source>
</evidence>
<comment type="similarity">
    <text evidence="2 8">Belongs to the major facilitator superfamily. Sugar transporter (TC 2.A.1.1) family.</text>
</comment>
<dbReference type="InterPro" id="IPR036259">
    <property type="entry name" value="MFS_trans_sf"/>
</dbReference>
<feature type="transmembrane region" description="Helical" evidence="10">
    <location>
        <begin position="35"/>
        <end position="61"/>
    </location>
</feature>
<evidence type="ECO:0000313" key="12">
    <source>
        <dbReference type="EMBL" id="KXJ91666.1"/>
    </source>
</evidence>
<keyword evidence="6 10" id="KW-0472">Membrane</keyword>
<evidence type="ECO:0000256" key="8">
    <source>
        <dbReference type="RuleBase" id="RU003346"/>
    </source>
</evidence>
<dbReference type="InParanoid" id="A0A136J3Y4"/>
<dbReference type="Proteomes" id="UP000070501">
    <property type="component" value="Unassembled WGS sequence"/>
</dbReference>
<dbReference type="InterPro" id="IPR020846">
    <property type="entry name" value="MFS_dom"/>
</dbReference>
<dbReference type="OrthoDB" id="6612291at2759"/>
<dbReference type="PROSITE" id="PS50850">
    <property type="entry name" value="MFS"/>
    <property type="match status" value="1"/>
</dbReference>
<dbReference type="InterPro" id="IPR005829">
    <property type="entry name" value="Sugar_transporter_CS"/>
</dbReference>
<proteinExistence type="inferred from homology"/>
<dbReference type="Gene3D" id="1.20.1250.20">
    <property type="entry name" value="MFS general substrate transporter like domains"/>
    <property type="match status" value="1"/>
</dbReference>
<accession>A0A136J3Y4</accession>
<feature type="region of interest" description="Disordered" evidence="9">
    <location>
        <begin position="518"/>
        <end position="539"/>
    </location>
</feature>
<organism evidence="12 13">
    <name type="scientific">Microdochium bolleyi</name>
    <dbReference type="NCBI Taxonomy" id="196109"/>
    <lineage>
        <taxon>Eukaryota</taxon>
        <taxon>Fungi</taxon>
        <taxon>Dikarya</taxon>
        <taxon>Ascomycota</taxon>
        <taxon>Pezizomycotina</taxon>
        <taxon>Sordariomycetes</taxon>
        <taxon>Xylariomycetidae</taxon>
        <taxon>Xylariales</taxon>
        <taxon>Microdochiaceae</taxon>
        <taxon>Microdochium</taxon>
    </lineage>
</organism>
<feature type="transmembrane region" description="Helical" evidence="10">
    <location>
        <begin position="138"/>
        <end position="160"/>
    </location>
</feature>
<evidence type="ECO:0000256" key="5">
    <source>
        <dbReference type="ARBA" id="ARBA00022989"/>
    </source>
</evidence>
<feature type="domain" description="Major facilitator superfamily (MFS) profile" evidence="11">
    <location>
        <begin position="37"/>
        <end position="482"/>
    </location>
</feature>
<dbReference type="PANTHER" id="PTHR48022:SF5">
    <property type="entry name" value="ALPHA-GLUCOSIDES PERMEASE MPH2-RELATED"/>
    <property type="match status" value="1"/>
</dbReference>
<evidence type="ECO:0000256" key="1">
    <source>
        <dbReference type="ARBA" id="ARBA00004141"/>
    </source>
</evidence>
<gene>
    <name evidence="12" type="ORF">Micbo1qcDRAFT_118553</name>
</gene>
<comment type="subcellular location">
    <subcellularLocation>
        <location evidence="1">Membrane</location>
        <topology evidence="1">Multi-pass membrane protein</topology>
    </subcellularLocation>
</comment>
<evidence type="ECO:0000256" key="7">
    <source>
        <dbReference type="ARBA" id="ARBA00026248"/>
    </source>
</evidence>
<dbReference type="FunFam" id="1.20.1250.20:FF:000149">
    <property type="entry name" value="MFS transporter, SP family, general alpha glucoside:H+ symporter"/>
    <property type="match status" value="1"/>
</dbReference>
<dbReference type="EMBL" id="KQ964249">
    <property type="protein sequence ID" value="KXJ91666.1"/>
    <property type="molecule type" value="Genomic_DNA"/>
</dbReference>
<dbReference type="GO" id="GO:0005351">
    <property type="term" value="F:carbohydrate:proton symporter activity"/>
    <property type="evidence" value="ECO:0007669"/>
    <property type="project" value="TreeGrafter"/>
</dbReference>
<feature type="transmembrane region" description="Helical" evidence="10">
    <location>
        <begin position="172"/>
        <end position="191"/>
    </location>
</feature>
<sequence length="539" mass="59907">MVPNAAHVESDAERGTELEHRMTVKQAFTVYRKAVLWSIALGTCIIMEGFDLILISSLFGYPAFQRKFGHLQPNGTYELTAAWQSGLGNGTLVGQIFGLFAAGLLCDRFGFRKTMAGGITLIVCFIFFPVFAPSIEVLLVGQILLGVPFGVFQTLACTYASEVCPTKLRAYVTTYTNLCWVIGQIIASGTLKGLLSRTDDWGYKIPFALQWFWPIPIAFFLWFAPESPYWYVRKGRIEEAQQSLRRLTNNQTLPEFSSNDAVAMMIHTNAIEKAAAEGTSYTDCFKGTDLRRTEIVCVVWAIQTLCGSTFMGASSYFYQQAGLDVSNAFTMTLAQFCLGGVGTIFSWVLMGWFGRRTLYLGGQLIMCALLAIIGFLALIDRGNTGAQWAIGSMLLVYTFIYDCTVGPVCYALVTELTSTRLKVKTVVLARNLYNVTGIITNILTPLMLNPTAWNWGAKTGFFWAGSCLLCAIWTYFRLPEPKGRTYSELDVLFESKVSARKFKTTEVKEFQESSLSLEKTSSDLPTGKHEDGRVHVENV</sequence>
<evidence type="ECO:0000256" key="2">
    <source>
        <dbReference type="ARBA" id="ARBA00010992"/>
    </source>
</evidence>
<evidence type="ECO:0000256" key="3">
    <source>
        <dbReference type="ARBA" id="ARBA00022448"/>
    </source>
</evidence>
<dbReference type="GO" id="GO:0016020">
    <property type="term" value="C:membrane"/>
    <property type="evidence" value="ECO:0007669"/>
    <property type="project" value="UniProtKB-SubCell"/>
</dbReference>
<feature type="transmembrane region" description="Helical" evidence="10">
    <location>
        <begin position="211"/>
        <end position="232"/>
    </location>
</feature>
<evidence type="ECO:0000256" key="6">
    <source>
        <dbReference type="ARBA" id="ARBA00023136"/>
    </source>
</evidence>
<keyword evidence="7" id="KW-0462">Maltose metabolism</keyword>
<feature type="transmembrane region" description="Helical" evidence="10">
    <location>
        <begin position="114"/>
        <end position="132"/>
    </location>
</feature>
<dbReference type="Pfam" id="PF00083">
    <property type="entry name" value="Sugar_tr"/>
    <property type="match status" value="1"/>
</dbReference>
<dbReference type="FunCoup" id="A0A136J3Y4">
    <property type="interactions" value="40"/>
</dbReference>
<evidence type="ECO:0000256" key="4">
    <source>
        <dbReference type="ARBA" id="ARBA00022692"/>
    </source>
</evidence>
<dbReference type="InterPro" id="IPR005828">
    <property type="entry name" value="MFS_sugar_transport-like"/>
</dbReference>
<dbReference type="PANTHER" id="PTHR48022">
    <property type="entry name" value="PLASTIDIC GLUCOSE TRANSPORTER 4"/>
    <property type="match status" value="1"/>
</dbReference>
<reference evidence="13" key="1">
    <citation type="submission" date="2016-02" db="EMBL/GenBank/DDBJ databases">
        <title>Draft genome sequence of Microdochium bolleyi, a fungal endophyte of beachgrass.</title>
        <authorList>
            <consortium name="DOE Joint Genome Institute"/>
            <person name="David A.S."/>
            <person name="May G."/>
            <person name="Haridas S."/>
            <person name="Lim J."/>
            <person name="Wang M."/>
            <person name="Labutti K."/>
            <person name="Lipzen A."/>
            <person name="Barry K."/>
            <person name="Grigoriev I.V."/>
        </authorList>
    </citation>
    <scope>NUCLEOTIDE SEQUENCE [LARGE SCALE GENOMIC DNA]</scope>
    <source>
        <strain evidence="13">J235TASD1</strain>
    </source>
</reference>
<evidence type="ECO:0000313" key="13">
    <source>
        <dbReference type="Proteomes" id="UP000070501"/>
    </source>
</evidence>
<dbReference type="SUPFAM" id="SSF103473">
    <property type="entry name" value="MFS general substrate transporter"/>
    <property type="match status" value="1"/>
</dbReference>
<feature type="transmembrane region" description="Helical" evidence="10">
    <location>
        <begin position="425"/>
        <end position="448"/>
    </location>
</feature>
<keyword evidence="3 8" id="KW-0813">Transport</keyword>
<dbReference type="InterPro" id="IPR003663">
    <property type="entry name" value="Sugar/inositol_transpt"/>
</dbReference>
<keyword evidence="4 10" id="KW-0812">Transmembrane</keyword>
<feature type="transmembrane region" description="Helical" evidence="10">
    <location>
        <begin position="385"/>
        <end position="413"/>
    </location>
</feature>
<feature type="transmembrane region" description="Helical" evidence="10">
    <location>
        <begin position="329"/>
        <end position="350"/>
    </location>
</feature>
<dbReference type="AlphaFoldDB" id="A0A136J3Y4"/>
<dbReference type="GO" id="GO:0000023">
    <property type="term" value="P:maltose metabolic process"/>
    <property type="evidence" value="ECO:0007669"/>
    <property type="project" value="UniProtKB-KW"/>
</dbReference>
<dbReference type="InterPro" id="IPR050360">
    <property type="entry name" value="MFS_Sugar_Transporters"/>
</dbReference>
<evidence type="ECO:0000256" key="10">
    <source>
        <dbReference type="SAM" id="Phobius"/>
    </source>
</evidence>
<feature type="compositionally biased region" description="Basic and acidic residues" evidence="9">
    <location>
        <begin position="526"/>
        <end position="539"/>
    </location>
</feature>
<dbReference type="PROSITE" id="PS00217">
    <property type="entry name" value="SUGAR_TRANSPORT_2"/>
    <property type="match status" value="1"/>
</dbReference>
<keyword evidence="13" id="KW-1185">Reference proteome</keyword>
<feature type="transmembrane region" description="Helical" evidence="10">
    <location>
        <begin position="81"/>
        <end position="102"/>
    </location>
</feature>
<feature type="transmembrane region" description="Helical" evidence="10">
    <location>
        <begin position="295"/>
        <end position="317"/>
    </location>
</feature>
<keyword evidence="5 10" id="KW-1133">Transmembrane helix</keyword>
<name>A0A136J3Y4_9PEZI</name>
<dbReference type="NCBIfam" id="TIGR00879">
    <property type="entry name" value="SP"/>
    <property type="match status" value="1"/>
</dbReference>
<protein>
    <submittedName>
        <fullName evidence="12">General alpha-glucoside permease</fullName>
    </submittedName>
</protein>
<evidence type="ECO:0000259" key="11">
    <source>
        <dbReference type="PROSITE" id="PS50850"/>
    </source>
</evidence>
<feature type="transmembrane region" description="Helical" evidence="10">
    <location>
        <begin position="357"/>
        <end position="379"/>
    </location>
</feature>
<feature type="transmembrane region" description="Helical" evidence="10">
    <location>
        <begin position="460"/>
        <end position="478"/>
    </location>
</feature>